<dbReference type="EMBL" id="KK115731">
    <property type="protein sequence ID" value="KFM65866.1"/>
    <property type="molecule type" value="Genomic_DNA"/>
</dbReference>
<organism evidence="2 3">
    <name type="scientific">Stegodyphus mimosarum</name>
    <name type="common">African social velvet spider</name>
    <dbReference type="NCBI Taxonomy" id="407821"/>
    <lineage>
        <taxon>Eukaryota</taxon>
        <taxon>Metazoa</taxon>
        <taxon>Ecdysozoa</taxon>
        <taxon>Arthropoda</taxon>
        <taxon>Chelicerata</taxon>
        <taxon>Arachnida</taxon>
        <taxon>Araneae</taxon>
        <taxon>Araneomorphae</taxon>
        <taxon>Entelegynae</taxon>
        <taxon>Eresoidea</taxon>
        <taxon>Eresidae</taxon>
        <taxon>Stegodyphus</taxon>
    </lineage>
</organism>
<evidence type="ECO:0000313" key="2">
    <source>
        <dbReference type="EMBL" id="KFM65866.1"/>
    </source>
</evidence>
<dbReference type="Proteomes" id="UP000054359">
    <property type="component" value="Unassembled WGS sequence"/>
</dbReference>
<proteinExistence type="predicted"/>
<evidence type="ECO:0000256" key="1">
    <source>
        <dbReference type="SAM" id="Phobius"/>
    </source>
</evidence>
<dbReference type="AlphaFoldDB" id="A0A087TL77"/>
<feature type="non-terminal residue" evidence="2">
    <location>
        <position position="39"/>
    </location>
</feature>
<name>A0A087TL77_STEMI</name>
<feature type="transmembrane region" description="Helical" evidence="1">
    <location>
        <begin position="6"/>
        <end position="26"/>
    </location>
</feature>
<keyword evidence="1" id="KW-0472">Membrane</keyword>
<keyword evidence="1" id="KW-1133">Transmembrane helix</keyword>
<gene>
    <name evidence="2" type="ORF">X975_14783</name>
</gene>
<sequence>MIAGNAVSSFAGFFVSFFVLLFFLYLPAAILHVKNVYLT</sequence>
<accession>A0A087TL77</accession>
<reference evidence="2 3" key="1">
    <citation type="submission" date="2013-11" db="EMBL/GenBank/DDBJ databases">
        <title>Genome sequencing of Stegodyphus mimosarum.</title>
        <authorList>
            <person name="Bechsgaard J."/>
        </authorList>
    </citation>
    <scope>NUCLEOTIDE SEQUENCE [LARGE SCALE GENOMIC DNA]</scope>
</reference>
<keyword evidence="1" id="KW-0812">Transmembrane</keyword>
<protein>
    <submittedName>
        <fullName evidence="2">Uncharacterized protein</fullName>
    </submittedName>
</protein>
<keyword evidence="3" id="KW-1185">Reference proteome</keyword>
<evidence type="ECO:0000313" key="3">
    <source>
        <dbReference type="Proteomes" id="UP000054359"/>
    </source>
</evidence>